<keyword evidence="1" id="KW-0472">Membrane</keyword>
<feature type="transmembrane region" description="Helical" evidence="1">
    <location>
        <begin position="54"/>
        <end position="76"/>
    </location>
</feature>
<accession>W7GBE2</accession>
<protein>
    <submittedName>
        <fullName evidence="2">Uncharacterized protein</fullName>
    </submittedName>
</protein>
<name>W7GBE2_PLAFA</name>
<proteinExistence type="predicted"/>
<evidence type="ECO:0000256" key="1">
    <source>
        <dbReference type="SAM" id="Phobius"/>
    </source>
</evidence>
<keyword evidence="1" id="KW-0812">Transmembrane</keyword>
<keyword evidence="1" id="KW-1133">Transmembrane helix</keyword>
<evidence type="ECO:0000313" key="2">
    <source>
        <dbReference type="EMBL" id="EUT91189.1"/>
    </source>
</evidence>
<sequence>MLTIKRTHIKKERKKKRRKYIIIYMKLSKISSFNNIIKINVLCHLCPITIKYASLLNLVSSLCSHKLYYFFFLILIKEYDEYSNKNTNIHLCSLPNNSFIKMKEKNSYETYKKKNS</sequence>
<feature type="transmembrane region" description="Helical" evidence="1">
    <location>
        <begin position="21"/>
        <end position="42"/>
    </location>
</feature>
<dbReference type="EMBL" id="KE123478">
    <property type="protein sequence ID" value="EUT91189.1"/>
    <property type="molecule type" value="Genomic_DNA"/>
</dbReference>
<organism evidence="2">
    <name type="scientific">Plasmodium falciparum Santa Lucia</name>
    <dbReference type="NCBI Taxonomy" id="478859"/>
    <lineage>
        <taxon>Eukaryota</taxon>
        <taxon>Sar</taxon>
        <taxon>Alveolata</taxon>
        <taxon>Apicomplexa</taxon>
        <taxon>Aconoidasida</taxon>
        <taxon>Haemosporida</taxon>
        <taxon>Plasmodiidae</taxon>
        <taxon>Plasmodium</taxon>
        <taxon>Plasmodium (Laverania)</taxon>
    </lineage>
</organism>
<dbReference type="AlphaFoldDB" id="W7GBE2"/>
<dbReference type="Proteomes" id="UP000030666">
    <property type="component" value="Unassembled WGS sequence"/>
</dbReference>
<reference evidence="2" key="1">
    <citation type="submission" date="2013-02" db="EMBL/GenBank/DDBJ databases">
        <title>The Genome Sequence of Plasmodium falciparum Santa Lucia.</title>
        <authorList>
            <consortium name="The Broad Institute Genome Sequencing Platform"/>
            <consortium name="The Broad Institute Genome Sequencing Center for Infectious Disease"/>
            <person name="Neafsey D."/>
            <person name="Cheeseman I."/>
            <person name="Volkman S."/>
            <person name="Adams J."/>
            <person name="Walker B."/>
            <person name="Young S.K."/>
            <person name="Zeng Q."/>
            <person name="Gargeya S."/>
            <person name="Fitzgerald M."/>
            <person name="Haas B."/>
            <person name="Abouelleil A."/>
            <person name="Alvarado L."/>
            <person name="Arachchi H.M."/>
            <person name="Berlin A.M."/>
            <person name="Chapman S.B."/>
            <person name="Dewar J."/>
            <person name="Goldberg J."/>
            <person name="Griggs A."/>
            <person name="Gujja S."/>
            <person name="Hansen M."/>
            <person name="Howarth C."/>
            <person name="Imamovic A."/>
            <person name="Larimer J."/>
            <person name="McCowan C."/>
            <person name="Murphy C."/>
            <person name="Neiman D."/>
            <person name="Pearson M."/>
            <person name="Priest M."/>
            <person name="Roberts A."/>
            <person name="Saif S."/>
            <person name="Shea T."/>
            <person name="Sisk P."/>
            <person name="Sykes S."/>
            <person name="Wortman J."/>
            <person name="Nusbaum C."/>
            <person name="Birren B."/>
        </authorList>
    </citation>
    <scope>NUCLEOTIDE SEQUENCE [LARGE SCALE GENOMIC DNA]</scope>
    <source>
        <strain evidence="2">Santa Lucia</strain>
    </source>
</reference>
<gene>
    <name evidence="2" type="ORF">PFAG_00787</name>
</gene>